<reference evidence="4 5" key="1">
    <citation type="submission" date="2019-03" db="EMBL/GenBank/DDBJ databases">
        <title>Single cell metagenomics reveals metabolic interactions within the superorganism composed of flagellate Streblomastix strix and complex community of Bacteroidetes bacteria on its surface.</title>
        <authorList>
            <person name="Treitli S.C."/>
            <person name="Kolisko M."/>
            <person name="Husnik F."/>
            <person name="Keeling P."/>
            <person name="Hampl V."/>
        </authorList>
    </citation>
    <scope>NUCLEOTIDE SEQUENCE [LARGE SCALE GENOMIC DNA]</scope>
    <source>
        <strain evidence="4">ST1C</strain>
    </source>
</reference>
<dbReference type="CDD" id="cd00180">
    <property type="entry name" value="PKc"/>
    <property type="match status" value="1"/>
</dbReference>
<keyword evidence="1" id="KW-0547">Nucleotide-binding</keyword>
<evidence type="ECO:0000259" key="3">
    <source>
        <dbReference type="PROSITE" id="PS50011"/>
    </source>
</evidence>
<organism evidence="4 5">
    <name type="scientific">Streblomastix strix</name>
    <dbReference type="NCBI Taxonomy" id="222440"/>
    <lineage>
        <taxon>Eukaryota</taxon>
        <taxon>Metamonada</taxon>
        <taxon>Preaxostyla</taxon>
        <taxon>Oxymonadida</taxon>
        <taxon>Streblomastigidae</taxon>
        <taxon>Streblomastix</taxon>
    </lineage>
</organism>
<dbReference type="Gene3D" id="1.10.510.10">
    <property type="entry name" value="Transferase(Phosphotransferase) domain 1"/>
    <property type="match status" value="1"/>
</dbReference>
<dbReference type="GO" id="GO:0035556">
    <property type="term" value="P:intracellular signal transduction"/>
    <property type="evidence" value="ECO:0007669"/>
    <property type="project" value="TreeGrafter"/>
</dbReference>
<dbReference type="GO" id="GO:0004674">
    <property type="term" value="F:protein serine/threonine kinase activity"/>
    <property type="evidence" value="ECO:0007669"/>
    <property type="project" value="TreeGrafter"/>
</dbReference>
<dbReference type="SMART" id="SM00220">
    <property type="entry name" value="S_TKc"/>
    <property type="match status" value="1"/>
</dbReference>
<proteinExistence type="predicted"/>
<evidence type="ECO:0000313" key="5">
    <source>
        <dbReference type="Proteomes" id="UP000324800"/>
    </source>
</evidence>
<dbReference type="InterPro" id="IPR011009">
    <property type="entry name" value="Kinase-like_dom_sf"/>
</dbReference>
<dbReference type="PANTHER" id="PTHR24346">
    <property type="entry name" value="MAP/MICROTUBULE AFFINITY-REGULATING KINASE"/>
    <property type="match status" value="1"/>
</dbReference>
<name>A0A5J4UAN3_9EUKA</name>
<feature type="non-terminal residue" evidence="4">
    <location>
        <position position="1"/>
    </location>
</feature>
<dbReference type="GO" id="GO:0005737">
    <property type="term" value="C:cytoplasm"/>
    <property type="evidence" value="ECO:0007669"/>
    <property type="project" value="TreeGrafter"/>
</dbReference>
<dbReference type="AlphaFoldDB" id="A0A5J4UAN3"/>
<protein>
    <recommendedName>
        <fullName evidence="3">Protein kinase domain-containing protein</fullName>
    </recommendedName>
</protein>
<accession>A0A5J4UAN3</accession>
<dbReference type="Pfam" id="PF00069">
    <property type="entry name" value="Pkinase"/>
    <property type="match status" value="1"/>
</dbReference>
<feature type="domain" description="Protein kinase" evidence="3">
    <location>
        <begin position="1"/>
        <end position="241"/>
    </location>
</feature>
<feature type="non-terminal residue" evidence="4">
    <location>
        <position position="401"/>
    </location>
</feature>
<dbReference type="InterPro" id="IPR000719">
    <property type="entry name" value="Prot_kinase_dom"/>
</dbReference>
<keyword evidence="2" id="KW-0067">ATP-binding</keyword>
<evidence type="ECO:0000256" key="2">
    <source>
        <dbReference type="ARBA" id="ARBA00022840"/>
    </source>
</evidence>
<comment type="caution">
    <text evidence="4">The sequence shown here is derived from an EMBL/GenBank/DDBJ whole genome shotgun (WGS) entry which is preliminary data.</text>
</comment>
<dbReference type="EMBL" id="SNRW01018519">
    <property type="protein sequence ID" value="KAA6367260.1"/>
    <property type="molecule type" value="Genomic_DNA"/>
</dbReference>
<dbReference type="PROSITE" id="PS50011">
    <property type="entry name" value="PROTEIN_KINASE_DOM"/>
    <property type="match status" value="1"/>
</dbReference>
<gene>
    <name evidence="4" type="ORF">EZS28_037213</name>
</gene>
<dbReference type="OrthoDB" id="2642739at2759"/>
<dbReference type="PANTHER" id="PTHR24346:SF30">
    <property type="entry name" value="MATERNAL EMBRYONIC LEUCINE ZIPPER KINASE"/>
    <property type="match status" value="1"/>
</dbReference>
<dbReference type="Proteomes" id="UP000324800">
    <property type="component" value="Unassembled WGS sequence"/>
</dbReference>
<evidence type="ECO:0000256" key="1">
    <source>
        <dbReference type="ARBA" id="ARBA00022741"/>
    </source>
</evidence>
<dbReference type="SUPFAM" id="SSF56112">
    <property type="entry name" value="Protein kinase-like (PK-like)"/>
    <property type="match status" value="1"/>
</dbReference>
<evidence type="ECO:0000313" key="4">
    <source>
        <dbReference type="EMBL" id="KAA6367260.1"/>
    </source>
</evidence>
<dbReference type="GO" id="GO:0005524">
    <property type="term" value="F:ATP binding"/>
    <property type="evidence" value="ECO:0007669"/>
    <property type="project" value="UniProtKB-KW"/>
</dbReference>
<sequence>SYAVQSQANGWVGSAKISPSNQQNIREIEMLQTIAHPFIIPYVGRQDINQHDIVFTELADNYSLADLLNGCQLNEHIVQKITWQILLALQKIHKTGFVHGNLKLDNIIFRSNQKTGGIDVQLSNFSLGRLIGERVILKENGSSCGGLYYAPESFFTGAVADPRMDMFSFGLILYLMLTKNHPIPFFTLQEYCQFIQQIQSQDPWFQIDEHISPEAADLITLLLAPIIDQRMTVVQPEGKWLKWNAATYESLPKQLFDYAYGEGNAINNRIKLIQSQEIGGKKRRRPLLVTPEPFVPVPLAPSGDWPNEGITPVIAGQVVTKCFYENKIPSEFHMQVFIAFSAQDDRTKGHIARLKIFDEYLKRLNSYIPPLEEKLQEFNQRRRAELVRIQALEATRVQQGS</sequence>